<reference evidence="2 3" key="1">
    <citation type="journal article" date="2022" name="Nat. Ecol. Evol.">
        <title>A masculinizing supergene underlies an exaggerated male reproductive morph in a spider.</title>
        <authorList>
            <person name="Hendrickx F."/>
            <person name="De Corte Z."/>
            <person name="Sonet G."/>
            <person name="Van Belleghem S.M."/>
            <person name="Kostlbacher S."/>
            <person name="Vangestel C."/>
        </authorList>
    </citation>
    <scope>NUCLEOTIDE SEQUENCE [LARGE SCALE GENOMIC DNA]</scope>
    <source>
        <strain evidence="2">W744_W776</strain>
    </source>
</reference>
<accession>A0AAV6V5A8</accession>
<feature type="region of interest" description="Disordered" evidence="1">
    <location>
        <begin position="17"/>
        <end position="37"/>
    </location>
</feature>
<protein>
    <submittedName>
        <fullName evidence="2">Uncharacterized protein</fullName>
    </submittedName>
</protein>
<dbReference type="AlphaFoldDB" id="A0AAV6V5A8"/>
<evidence type="ECO:0000256" key="1">
    <source>
        <dbReference type="SAM" id="MobiDB-lite"/>
    </source>
</evidence>
<keyword evidence="3" id="KW-1185">Reference proteome</keyword>
<evidence type="ECO:0000313" key="2">
    <source>
        <dbReference type="EMBL" id="KAG8191297.1"/>
    </source>
</evidence>
<comment type="caution">
    <text evidence="2">The sequence shown here is derived from an EMBL/GenBank/DDBJ whole genome shotgun (WGS) entry which is preliminary data.</text>
</comment>
<dbReference type="EMBL" id="JAFNEN010000161">
    <property type="protein sequence ID" value="KAG8191297.1"/>
    <property type="molecule type" value="Genomic_DNA"/>
</dbReference>
<sequence>MGSPKWFTPDDLKRLRPKMSRSHTRGLSVGTRSQELDPESCYSAGGICLVCVFRFRRVVVAIGCYDVILWGRRSFNLNTHKYPWRDQEDTGVAA</sequence>
<name>A0AAV6V5A8_9ARAC</name>
<gene>
    <name evidence="2" type="ORF">JTE90_006050</name>
</gene>
<organism evidence="2 3">
    <name type="scientific">Oedothorax gibbosus</name>
    <dbReference type="NCBI Taxonomy" id="931172"/>
    <lineage>
        <taxon>Eukaryota</taxon>
        <taxon>Metazoa</taxon>
        <taxon>Ecdysozoa</taxon>
        <taxon>Arthropoda</taxon>
        <taxon>Chelicerata</taxon>
        <taxon>Arachnida</taxon>
        <taxon>Araneae</taxon>
        <taxon>Araneomorphae</taxon>
        <taxon>Entelegynae</taxon>
        <taxon>Araneoidea</taxon>
        <taxon>Linyphiidae</taxon>
        <taxon>Erigoninae</taxon>
        <taxon>Oedothorax</taxon>
    </lineage>
</organism>
<evidence type="ECO:0000313" key="3">
    <source>
        <dbReference type="Proteomes" id="UP000827092"/>
    </source>
</evidence>
<dbReference type="Proteomes" id="UP000827092">
    <property type="component" value="Unassembled WGS sequence"/>
</dbReference>
<proteinExistence type="predicted"/>